<gene>
    <name evidence="5" type="ORF">ACFQ5M_08690</name>
</gene>
<keyword evidence="3" id="KW-0804">Transcription</keyword>
<dbReference type="PANTHER" id="PTHR44846:SF4">
    <property type="entry name" value="HTH GNTR-TYPE DOMAIN-CONTAINING PROTEIN"/>
    <property type="match status" value="1"/>
</dbReference>
<dbReference type="PRINTS" id="PR00035">
    <property type="entry name" value="HTHGNTR"/>
</dbReference>
<reference evidence="6" key="1">
    <citation type="journal article" date="2019" name="Int. J. Syst. Evol. Microbiol.">
        <title>The Global Catalogue of Microorganisms (GCM) 10K type strain sequencing project: providing services to taxonomists for standard genome sequencing and annotation.</title>
        <authorList>
            <consortium name="The Broad Institute Genomics Platform"/>
            <consortium name="The Broad Institute Genome Sequencing Center for Infectious Disease"/>
            <person name="Wu L."/>
            <person name="Ma J."/>
        </authorList>
    </citation>
    <scope>NUCLEOTIDE SEQUENCE [LARGE SCALE GENOMIC DNA]</scope>
    <source>
        <strain evidence="6">CCM 8896</strain>
    </source>
</reference>
<accession>A0ABW4JB80</accession>
<evidence type="ECO:0000256" key="1">
    <source>
        <dbReference type="ARBA" id="ARBA00023015"/>
    </source>
</evidence>
<dbReference type="Gene3D" id="1.10.10.10">
    <property type="entry name" value="Winged helix-like DNA-binding domain superfamily/Winged helix DNA-binding domain"/>
    <property type="match status" value="1"/>
</dbReference>
<dbReference type="EMBL" id="JBHTOP010000022">
    <property type="protein sequence ID" value="MFD1672172.1"/>
    <property type="molecule type" value="Genomic_DNA"/>
</dbReference>
<dbReference type="SUPFAM" id="SSF64288">
    <property type="entry name" value="Chorismate lyase-like"/>
    <property type="match status" value="1"/>
</dbReference>
<keyword evidence="6" id="KW-1185">Reference proteome</keyword>
<dbReference type="PROSITE" id="PS50949">
    <property type="entry name" value="HTH_GNTR"/>
    <property type="match status" value="1"/>
</dbReference>
<dbReference type="Pfam" id="PF00392">
    <property type="entry name" value="GntR"/>
    <property type="match status" value="1"/>
</dbReference>
<evidence type="ECO:0000313" key="6">
    <source>
        <dbReference type="Proteomes" id="UP001597267"/>
    </source>
</evidence>
<dbReference type="SMART" id="SM00866">
    <property type="entry name" value="UTRA"/>
    <property type="match status" value="1"/>
</dbReference>
<dbReference type="InterPro" id="IPR000524">
    <property type="entry name" value="Tscrpt_reg_HTH_GntR"/>
</dbReference>
<dbReference type="SMART" id="SM00345">
    <property type="entry name" value="HTH_GNTR"/>
    <property type="match status" value="1"/>
</dbReference>
<evidence type="ECO:0000313" key="5">
    <source>
        <dbReference type="EMBL" id="MFD1672172.1"/>
    </source>
</evidence>
<dbReference type="RefSeq" id="WP_125715824.1">
    <property type="nucleotide sequence ID" value="NZ_JBHTOP010000022.1"/>
</dbReference>
<dbReference type="Gene3D" id="3.40.1410.10">
    <property type="entry name" value="Chorismate lyase-like"/>
    <property type="match status" value="1"/>
</dbReference>
<dbReference type="Proteomes" id="UP001597267">
    <property type="component" value="Unassembled WGS sequence"/>
</dbReference>
<keyword evidence="1" id="KW-0805">Transcription regulation</keyword>
<evidence type="ECO:0000256" key="3">
    <source>
        <dbReference type="ARBA" id="ARBA00023163"/>
    </source>
</evidence>
<feature type="domain" description="HTH gntR-type" evidence="4">
    <location>
        <begin position="3"/>
        <end position="70"/>
    </location>
</feature>
<dbReference type="InterPro" id="IPR036388">
    <property type="entry name" value="WH-like_DNA-bd_sf"/>
</dbReference>
<protein>
    <submittedName>
        <fullName evidence="5">GntR family transcriptional regulator</fullName>
    </submittedName>
</protein>
<name>A0ABW4JB80_9LACO</name>
<dbReference type="PANTHER" id="PTHR44846">
    <property type="entry name" value="MANNOSYL-D-GLYCERATE TRANSPORT/METABOLISM SYSTEM REPRESSOR MNGR-RELATED"/>
    <property type="match status" value="1"/>
</dbReference>
<dbReference type="SUPFAM" id="SSF46785">
    <property type="entry name" value="Winged helix' DNA-binding domain"/>
    <property type="match status" value="1"/>
</dbReference>
<dbReference type="InterPro" id="IPR036390">
    <property type="entry name" value="WH_DNA-bd_sf"/>
</dbReference>
<evidence type="ECO:0000256" key="2">
    <source>
        <dbReference type="ARBA" id="ARBA00023125"/>
    </source>
</evidence>
<dbReference type="InterPro" id="IPR011663">
    <property type="entry name" value="UTRA"/>
</dbReference>
<keyword evidence="2" id="KW-0238">DNA-binding</keyword>
<comment type="caution">
    <text evidence="5">The sequence shown here is derived from an EMBL/GenBank/DDBJ whole genome shotgun (WGS) entry which is preliminary data.</text>
</comment>
<dbReference type="Pfam" id="PF07702">
    <property type="entry name" value="UTRA"/>
    <property type="match status" value="1"/>
</dbReference>
<sequence>MADLVYQRVIKALQNQIDAGKFSDLKLPNERILAEEFQVSRSSIKKALNSLIQRGVVFQKQGAGTFINPLYLKNRPMFDIAGDNVGVTDTFQRNGKRPDIKVIDFNVVPASPEVQESLFLEPGEFVYEIQRLRSFDDQPFMIEDGFVPIKLVPDLTKKNIAGSLYKYLHESRNIAVTRSFLTISADVSTANDQKLLNLKPVEPVGVMEGIFFMDRGTPIEFSHMRLHYKFMRYNTFTLLN</sequence>
<proteinExistence type="predicted"/>
<dbReference type="InterPro" id="IPR050679">
    <property type="entry name" value="Bact_HTH_transcr_reg"/>
</dbReference>
<dbReference type="InterPro" id="IPR028978">
    <property type="entry name" value="Chorismate_lyase_/UTRA_dom_sf"/>
</dbReference>
<evidence type="ECO:0000259" key="4">
    <source>
        <dbReference type="PROSITE" id="PS50949"/>
    </source>
</evidence>
<dbReference type="CDD" id="cd07377">
    <property type="entry name" value="WHTH_GntR"/>
    <property type="match status" value="1"/>
</dbReference>
<organism evidence="5 6">
    <name type="scientific">Agrilactobacillus yilanensis</name>
    <dbReference type="NCBI Taxonomy" id="2485997"/>
    <lineage>
        <taxon>Bacteria</taxon>
        <taxon>Bacillati</taxon>
        <taxon>Bacillota</taxon>
        <taxon>Bacilli</taxon>
        <taxon>Lactobacillales</taxon>
        <taxon>Lactobacillaceae</taxon>
        <taxon>Agrilactobacillus</taxon>
    </lineage>
</organism>